<sequence length="213" mass="23631">GSPTRSEEGGMIRLEPRVQTMFAALEEARATVRQRGKKMGIRRLSSPIKKVTPSPTDKKITQVRSSARLNQDSKAEPSSQETPEVEESGELEQDVEDLIEDDGNSSENNTEVKETTELEHSSNTETQESLSDELSLKQDLQSSKINSNTNTTKSKNTDTTLKHMAEYDSPSESLKKAETSQAAECEVDLLDEKSKRIGENEEGCKPQNNQQCP</sequence>
<keyword evidence="3" id="KW-1185">Reference proteome</keyword>
<proteinExistence type="predicted"/>
<feature type="compositionally biased region" description="Basic residues" evidence="1">
    <location>
        <begin position="32"/>
        <end position="41"/>
    </location>
</feature>
<protein>
    <submittedName>
        <fullName evidence="2">Uncharacterized protein</fullName>
    </submittedName>
</protein>
<dbReference type="EnsemblMetazoa" id="G5175.1">
    <property type="protein sequence ID" value="G5175.1:cds"/>
    <property type="gene ID" value="G5175"/>
</dbReference>
<accession>A0A8W8N988</accession>
<feature type="compositionally biased region" description="Basic and acidic residues" evidence="1">
    <location>
        <begin position="110"/>
        <end position="122"/>
    </location>
</feature>
<reference evidence="2" key="1">
    <citation type="submission" date="2022-08" db="UniProtKB">
        <authorList>
            <consortium name="EnsemblMetazoa"/>
        </authorList>
    </citation>
    <scope>IDENTIFICATION</scope>
    <source>
        <strain evidence="2">05x7-T-G4-1.051#20</strain>
    </source>
</reference>
<evidence type="ECO:0000313" key="3">
    <source>
        <dbReference type="Proteomes" id="UP000005408"/>
    </source>
</evidence>
<feature type="compositionally biased region" description="Basic and acidic residues" evidence="1">
    <location>
        <begin position="190"/>
        <end position="204"/>
    </location>
</feature>
<organism evidence="2 3">
    <name type="scientific">Magallana gigas</name>
    <name type="common">Pacific oyster</name>
    <name type="synonym">Crassostrea gigas</name>
    <dbReference type="NCBI Taxonomy" id="29159"/>
    <lineage>
        <taxon>Eukaryota</taxon>
        <taxon>Metazoa</taxon>
        <taxon>Spiralia</taxon>
        <taxon>Lophotrochozoa</taxon>
        <taxon>Mollusca</taxon>
        <taxon>Bivalvia</taxon>
        <taxon>Autobranchia</taxon>
        <taxon>Pteriomorphia</taxon>
        <taxon>Ostreida</taxon>
        <taxon>Ostreoidea</taxon>
        <taxon>Ostreidae</taxon>
        <taxon>Magallana</taxon>
    </lineage>
</organism>
<evidence type="ECO:0000313" key="2">
    <source>
        <dbReference type="EnsemblMetazoa" id="G5175.1:cds"/>
    </source>
</evidence>
<feature type="compositionally biased region" description="Low complexity" evidence="1">
    <location>
        <begin position="142"/>
        <end position="159"/>
    </location>
</feature>
<feature type="compositionally biased region" description="Acidic residues" evidence="1">
    <location>
        <begin position="83"/>
        <end position="104"/>
    </location>
</feature>
<feature type="region of interest" description="Disordered" evidence="1">
    <location>
        <begin position="32"/>
        <end position="213"/>
    </location>
</feature>
<name>A0A8W8N988_MAGGI</name>
<evidence type="ECO:0000256" key="1">
    <source>
        <dbReference type="SAM" id="MobiDB-lite"/>
    </source>
</evidence>
<feature type="compositionally biased region" description="Polar residues" evidence="1">
    <location>
        <begin position="62"/>
        <end position="82"/>
    </location>
</feature>
<dbReference type="AlphaFoldDB" id="A0A8W8N988"/>
<dbReference type="Proteomes" id="UP000005408">
    <property type="component" value="Unassembled WGS sequence"/>
</dbReference>